<evidence type="ECO:0000256" key="1">
    <source>
        <dbReference type="ARBA" id="ARBA00023157"/>
    </source>
</evidence>
<reference evidence="2" key="1">
    <citation type="submission" date="2020-08" db="EMBL/GenBank/DDBJ databases">
        <title>Multicomponent nature underlies the extraordinary mechanical properties of spider dragline silk.</title>
        <authorList>
            <person name="Kono N."/>
            <person name="Nakamura H."/>
            <person name="Mori M."/>
            <person name="Yoshida Y."/>
            <person name="Ohtoshi R."/>
            <person name="Malay A.D."/>
            <person name="Moran D.A.P."/>
            <person name="Tomita M."/>
            <person name="Numata K."/>
            <person name="Arakawa K."/>
        </authorList>
    </citation>
    <scope>NUCLEOTIDE SEQUENCE</scope>
</reference>
<accession>A0A8X6Y5G8</accession>
<sequence length="124" mass="14454">MENVVKSPANMEKKLMYRMKSSVYLQIRGVPYQIAYAQFQIFRGDCNFKKRNKTCAVACPHGYATPTEDVIACLPNATWCYLPLCFKTHCSRPVLDREILKEENCTFKKIKETFWVHCVQVDAY</sequence>
<dbReference type="Proteomes" id="UP000886998">
    <property type="component" value="Unassembled WGS sequence"/>
</dbReference>
<gene>
    <name evidence="2" type="ORF">TNIN_237811</name>
</gene>
<dbReference type="OrthoDB" id="6428875at2759"/>
<evidence type="ECO:0000313" key="3">
    <source>
        <dbReference type="Proteomes" id="UP000886998"/>
    </source>
</evidence>
<proteinExistence type="predicted"/>
<protein>
    <submittedName>
        <fullName evidence="2">Uncharacterized protein</fullName>
    </submittedName>
</protein>
<dbReference type="EMBL" id="BMAV01016047">
    <property type="protein sequence ID" value="GFY66431.1"/>
    <property type="molecule type" value="Genomic_DNA"/>
</dbReference>
<dbReference type="AlphaFoldDB" id="A0A8X6Y5G8"/>
<name>A0A8X6Y5G8_9ARAC</name>
<dbReference type="SUPFAM" id="SSF57535">
    <property type="entry name" value="Complement control module/SCR domain"/>
    <property type="match status" value="1"/>
</dbReference>
<evidence type="ECO:0000313" key="2">
    <source>
        <dbReference type="EMBL" id="GFY66431.1"/>
    </source>
</evidence>
<organism evidence="2 3">
    <name type="scientific">Trichonephila inaurata madagascariensis</name>
    <dbReference type="NCBI Taxonomy" id="2747483"/>
    <lineage>
        <taxon>Eukaryota</taxon>
        <taxon>Metazoa</taxon>
        <taxon>Ecdysozoa</taxon>
        <taxon>Arthropoda</taxon>
        <taxon>Chelicerata</taxon>
        <taxon>Arachnida</taxon>
        <taxon>Araneae</taxon>
        <taxon>Araneomorphae</taxon>
        <taxon>Entelegynae</taxon>
        <taxon>Araneoidea</taxon>
        <taxon>Nephilidae</taxon>
        <taxon>Trichonephila</taxon>
        <taxon>Trichonephila inaurata</taxon>
    </lineage>
</organism>
<dbReference type="InterPro" id="IPR035976">
    <property type="entry name" value="Sushi/SCR/CCP_sf"/>
</dbReference>
<comment type="caution">
    <text evidence="2">The sequence shown here is derived from an EMBL/GenBank/DDBJ whole genome shotgun (WGS) entry which is preliminary data.</text>
</comment>
<keyword evidence="3" id="KW-1185">Reference proteome</keyword>
<keyword evidence="1" id="KW-1015">Disulfide bond</keyword>